<dbReference type="InterPro" id="IPR037198">
    <property type="entry name" value="MutL_C_sf"/>
</dbReference>
<comment type="function">
    <text evidence="5">This protein is involved in the repair of mismatches in DNA. It is required for dam-dependent methyl-directed DNA mismatch repair. May act as a 'molecular matchmaker', a protein that promotes the formation of a stable complex between two or more DNA-binding proteins in an ATP-dependent manner without itself being part of a final effector complex.</text>
</comment>
<dbReference type="EMBL" id="AP013035">
    <property type="protein sequence ID" value="BAT72434.1"/>
    <property type="molecule type" value="Genomic_DNA"/>
</dbReference>
<dbReference type="GO" id="GO:0032300">
    <property type="term" value="C:mismatch repair complex"/>
    <property type="evidence" value="ECO:0007669"/>
    <property type="project" value="InterPro"/>
</dbReference>
<dbReference type="AlphaFoldDB" id="A0A0S3QVT4"/>
<dbReference type="KEGG" id="ttk:TST_1650"/>
<dbReference type="RefSeq" id="WP_068550603.1">
    <property type="nucleotide sequence ID" value="NZ_AP013035.1"/>
</dbReference>
<dbReference type="InterPro" id="IPR002099">
    <property type="entry name" value="MutL/Mlh/PMS"/>
</dbReference>
<dbReference type="GO" id="GO:0005524">
    <property type="term" value="F:ATP binding"/>
    <property type="evidence" value="ECO:0007669"/>
    <property type="project" value="InterPro"/>
</dbReference>
<organism evidence="8 9">
    <name type="scientific">Thermosulfidibacter takaii (strain DSM 17441 / JCM 13301 / NBRC 103674 / ABI70S6)</name>
    <dbReference type="NCBI Taxonomy" id="1298851"/>
    <lineage>
        <taxon>Bacteria</taxon>
        <taxon>Pseudomonadati</taxon>
        <taxon>Thermosulfidibacterota</taxon>
        <taxon>Thermosulfidibacteria</taxon>
        <taxon>Thermosulfidibacterales</taxon>
        <taxon>Thermosulfidibacteraceae</taxon>
    </lineage>
</organism>
<evidence type="ECO:0000256" key="4">
    <source>
        <dbReference type="ARBA" id="ARBA00023204"/>
    </source>
</evidence>
<name>A0A0S3QVT4_THET7</name>
<evidence type="ECO:0000256" key="5">
    <source>
        <dbReference type="HAMAP-Rule" id="MF_00149"/>
    </source>
</evidence>
<dbReference type="Gene3D" id="3.30.1370.100">
    <property type="entry name" value="MutL, C-terminal domain, regulatory subdomain"/>
    <property type="match status" value="1"/>
</dbReference>
<dbReference type="PANTHER" id="PTHR10073">
    <property type="entry name" value="DNA MISMATCH REPAIR PROTEIN MLH, PMS, MUTL"/>
    <property type="match status" value="1"/>
</dbReference>
<dbReference type="InterPro" id="IPR013507">
    <property type="entry name" value="DNA_mismatch_S5_2-like"/>
</dbReference>
<dbReference type="InterPro" id="IPR036890">
    <property type="entry name" value="HATPase_C_sf"/>
</dbReference>
<dbReference type="Gene3D" id="3.30.565.10">
    <property type="entry name" value="Histidine kinase-like ATPase, C-terminal domain"/>
    <property type="match status" value="1"/>
</dbReference>
<dbReference type="SMART" id="SM01340">
    <property type="entry name" value="DNA_mis_repair"/>
    <property type="match status" value="1"/>
</dbReference>
<dbReference type="CDD" id="cd16926">
    <property type="entry name" value="HATPase_MutL-MLH-PMS-like"/>
    <property type="match status" value="1"/>
</dbReference>
<dbReference type="PANTHER" id="PTHR10073:SF12">
    <property type="entry name" value="DNA MISMATCH REPAIR PROTEIN MLH1"/>
    <property type="match status" value="1"/>
</dbReference>
<dbReference type="InterPro" id="IPR020667">
    <property type="entry name" value="DNA_mismatch_repair_MutL"/>
</dbReference>
<dbReference type="GO" id="GO:0140664">
    <property type="term" value="F:ATP-dependent DNA damage sensor activity"/>
    <property type="evidence" value="ECO:0007669"/>
    <property type="project" value="InterPro"/>
</dbReference>
<keyword evidence="4 5" id="KW-0234">DNA repair</keyword>
<keyword evidence="9" id="KW-1185">Reference proteome</keyword>
<sequence>MRIKRLPPSIVKRIAAGEVVERPASVVKELIENALDAGATRISVKVVDGGIDLVEVSDNGCGMTEEEALLAVERHTTSKISSEEDLFSIETLGFRGEALYAISSVSMFELVTRTEGEDLATYLRLEGGLLKGIEKVVRDGVGTTVRVKNLFFNLRARRRFLRGKRIEQEHVRKVLKEYALSYPEVEFEYFEDGELVFRYQASELRRRIEGVLGESPSCEGITDAAEIFVVPNAKGEFFLFVNKRAVYDRSLWYSVRGFLKQRFLSQELPSVVLFLKVSPKDVDVNVHPTKKEVRFRHREAIHKDVNEALNKAFENPKKHFLKEYNYSYSSPVDALSLKEGYFGYQVSLGDEIESERYRYFGEIGDVYFLFEDTKDSALVIVDKHAFHERMLFDKVKNERGKAPVFIPIDDQRLCLWKNYLESLGFEIDESNVVLAVPKWAYGKEGRILRAILDELREESPVDPSYEELARIACRAAVKAGDASSSLDAEYVAKVIEDMGEDLTCPHGRPVVVKLDMKDLDALFKRRM</sequence>
<feature type="domain" description="DNA mismatch repair protein S5" evidence="7">
    <location>
        <begin position="171"/>
        <end position="314"/>
    </location>
</feature>
<dbReference type="GO" id="GO:0016887">
    <property type="term" value="F:ATP hydrolysis activity"/>
    <property type="evidence" value="ECO:0007669"/>
    <property type="project" value="InterPro"/>
</dbReference>
<evidence type="ECO:0000259" key="6">
    <source>
        <dbReference type="SMART" id="SM00853"/>
    </source>
</evidence>
<dbReference type="OrthoDB" id="9763467at2"/>
<dbReference type="SUPFAM" id="SSF118116">
    <property type="entry name" value="DNA mismatch repair protein MutL"/>
    <property type="match status" value="1"/>
</dbReference>
<evidence type="ECO:0000256" key="2">
    <source>
        <dbReference type="ARBA" id="ARBA00021975"/>
    </source>
</evidence>
<dbReference type="FunFam" id="3.30.565.10:FF:000003">
    <property type="entry name" value="DNA mismatch repair endonuclease MutL"/>
    <property type="match status" value="1"/>
</dbReference>
<protein>
    <recommendedName>
        <fullName evidence="2 5">DNA mismatch repair protein MutL</fullName>
    </recommendedName>
</protein>
<dbReference type="HAMAP" id="MF_00149">
    <property type="entry name" value="DNA_mis_repair"/>
    <property type="match status" value="1"/>
</dbReference>
<dbReference type="NCBIfam" id="TIGR00585">
    <property type="entry name" value="mutl"/>
    <property type="match status" value="1"/>
</dbReference>
<dbReference type="InterPro" id="IPR014721">
    <property type="entry name" value="Ribsml_uS5_D2-typ_fold_subgr"/>
</dbReference>
<dbReference type="CDD" id="cd00782">
    <property type="entry name" value="MutL_Trans"/>
    <property type="match status" value="1"/>
</dbReference>
<dbReference type="SUPFAM" id="SSF54211">
    <property type="entry name" value="Ribosomal protein S5 domain 2-like"/>
    <property type="match status" value="1"/>
</dbReference>
<reference evidence="9" key="1">
    <citation type="journal article" date="2018" name="Science">
        <title>A primordial and reversible TCA cycle in a facultatively chemolithoautotrophic thermophile.</title>
        <authorList>
            <person name="Nunoura T."/>
            <person name="Chikaraishi Y."/>
            <person name="Izaki R."/>
            <person name="Suwa T."/>
            <person name="Sato T."/>
            <person name="Harada T."/>
            <person name="Mori K."/>
            <person name="Kato Y."/>
            <person name="Miyazaki M."/>
            <person name="Shimamura S."/>
            <person name="Yanagawa K."/>
            <person name="Shuto A."/>
            <person name="Ohkouchi N."/>
            <person name="Fujita N."/>
            <person name="Takaki Y."/>
            <person name="Atomi H."/>
            <person name="Takai K."/>
        </authorList>
    </citation>
    <scope>NUCLEOTIDE SEQUENCE [LARGE SCALE GENOMIC DNA]</scope>
    <source>
        <strain evidence="9">DSM 17441 / JCM 13301 / NBRC 103674 / ABI70S6</strain>
    </source>
</reference>
<proteinExistence type="inferred from homology"/>
<dbReference type="GO" id="GO:0030983">
    <property type="term" value="F:mismatched DNA binding"/>
    <property type="evidence" value="ECO:0007669"/>
    <property type="project" value="InterPro"/>
</dbReference>
<dbReference type="SMART" id="SM00853">
    <property type="entry name" value="MutL_C"/>
    <property type="match status" value="1"/>
</dbReference>
<feature type="domain" description="MutL C-terminal dimerisation" evidence="6">
    <location>
        <begin position="359"/>
        <end position="483"/>
    </location>
</feature>
<dbReference type="Gene3D" id="3.30.1540.20">
    <property type="entry name" value="MutL, C-terminal domain, dimerisation subdomain"/>
    <property type="match status" value="1"/>
</dbReference>
<dbReference type="InterPro" id="IPR014790">
    <property type="entry name" value="MutL_C"/>
</dbReference>
<keyword evidence="3 5" id="KW-0227">DNA damage</keyword>
<evidence type="ECO:0000259" key="7">
    <source>
        <dbReference type="SMART" id="SM01340"/>
    </source>
</evidence>
<dbReference type="InterPro" id="IPR042121">
    <property type="entry name" value="MutL_C_regsub"/>
</dbReference>
<dbReference type="Proteomes" id="UP000063234">
    <property type="component" value="Chromosome"/>
</dbReference>
<dbReference type="Pfam" id="PF01119">
    <property type="entry name" value="DNA_mis_repair"/>
    <property type="match status" value="1"/>
</dbReference>
<dbReference type="InterPro" id="IPR038973">
    <property type="entry name" value="MutL/Mlh/Pms-like"/>
</dbReference>
<dbReference type="PATRIC" id="fig|1298851.3.peg.1729"/>
<gene>
    <name evidence="5 8" type="primary">mutL</name>
    <name evidence="8" type="ORF">TST_1650</name>
</gene>
<dbReference type="STRING" id="1298851.TST_1650"/>
<dbReference type="InterPro" id="IPR020568">
    <property type="entry name" value="Ribosomal_Su5_D2-typ_SF"/>
</dbReference>
<dbReference type="InterPro" id="IPR042120">
    <property type="entry name" value="MutL_C_dimsub"/>
</dbReference>
<accession>A0A0S3QVT4</accession>
<dbReference type="Pfam" id="PF08676">
    <property type="entry name" value="MutL_C"/>
    <property type="match status" value="1"/>
</dbReference>
<dbReference type="InterPro" id="IPR014762">
    <property type="entry name" value="DNA_mismatch_repair_CS"/>
</dbReference>
<evidence type="ECO:0000256" key="1">
    <source>
        <dbReference type="ARBA" id="ARBA00006082"/>
    </source>
</evidence>
<comment type="similarity">
    <text evidence="1 5">Belongs to the DNA mismatch repair MutL/HexB family.</text>
</comment>
<evidence type="ECO:0000313" key="9">
    <source>
        <dbReference type="Proteomes" id="UP000063234"/>
    </source>
</evidence>
<dbReference type="PROSITE" id="PS00058">
    <property type="entry name" value="DNA_MISMATCH_REPAIR_1"/>
    <property type="match status" value="1"/>
</dbReference>
<dbReference type="SUPFAM" id="SSF55874">
    <property type="entry name" value="ATPase domain of HSP90 chaperone/DNA topoisomerase II/histidine kinase"/>
    <property type="match status" value="1"/>
</dbReference>
<dbReference type="Gene3D" id="3.30.230.10">
    <property type="match status" value="1"/>
</dbReference>
<evidence type="ECO:0000313" key="8">
    <source>
        <dbReference type="EMBL" id="BAT72434.1"/>
    </source>
</evidence>
<dbReference type="Pfam" id="PF13589">
    <property type="entry name" value="HATPase_c_3"/>
    <property type="match status" value="1"/>
</dbReference>
<dbReference type="GO" id="GO:0006298">
    <property type="term" value="P:mismatch repair"/>
    <property type="evidence" value="ECO:0007669"/>
    <property type="project" value="UniProtKB-UniRule"/>
</dbReference>
<evidence type="ECO:0000256" key="3">
    <source>
        <dbReference type="ARBA" id="ARBA00022763"/>
    </source>
</evidence>